<dbReference type="AlphaFoldDB" id="A3XKT5"/>
<evidence type="ECO:0000313" key="11">
    <source>
        <dbReference type="Proteomes" id="UP000001601"/>
    </source>
</evidence>
<comment type="similarity">
    <text evidence="1 7">Belongs to the nitroreductase family.</text>
</comment>
<dbReference type="Gene3D" id="3.40.109.10">
    <property type="entry name" value="NADH Oxidase"/>
    <property type="match status" value="1"/>
</dbReference>
<dbReference type="EC" id="1.-.-.-" evidence="7"/>
<organism evidence="10 11">
    <name type="scientific">Leeuwenhoekiella blandensis (strain CECT 7118 / CCUG 51940 / KCTC 22103 / MED217)</name>
    <name type="common">Flavobacterium sp. (strain MED217)</name>
    <dbReference type="NCBI Taxonomy" id="398720"/>
    <lineage>
        <taxon>Bacteria</taxon>
        <taxon>Pseudomonadati</taxon>
        <taxon>Bacteroidota</taxon>
        <taxon>Flavobacteriia</taxon>
        <taxon>Flavobacteriales</taxon>
        <taxon>Flavobacteriaceae</taxon>
        <taxon>Leeuwenhoekiella</taxon>
    </lineage>
</organism>
<dbReference type="OrthoDB" id="9804207at2"/>
<evidence type="ECO:0000256" key="7">
    <source>
        <dbReference type="PIRNR" id="PIRNR000232"/>
    </source>
</evidence>
<evidence type="ECO:0000256" key="6">
    <source>
        <dbReference type="ARBA" id="ARBA00023027"/>
    </source>
</evidence>
<comment type="cofactor">
    <cofactor evidence="8">
        <name>FMN</name>
        <dbReference type="ChEBI" id="CHEBI:58210"/>
    </cofactor>
    <text evidence="8">Binds 1 FMN per subunit.</text>
</comment>
<evidence type="ECO:0000256" key="4">
    <source>
        <dbReference type="ARBA" id="ARBA00022857"/>
    </source>
</evidence>
<feature type="binding site" evidence="8">
    <location>
        <position position="40"/>
    </location>
    <ligand>
        <name>FMN</name>
        <dbReference type="ChEBI" id="CHEBI:58210"/>
        <note>ligand shared between dimeric partners</note>
    </ligand>
</feature>
<evidence type="ECO:0000313" key="10">
    <source>
        <dbReference type="EMBL" id="EAQ49841.1"/>
    </source>
</evidence>
<dbReference type="PANTHER" id="PTHR43821:SF1">
    <property type="entry name" value="NAD(P)H NITROREDUCTASE YDJA-RELATED"/>
    <property type="match status" value="1"/>
</dbReference>
<keyword evidence="6 7" id="KW-0520">NAD</keyword>
<dbReference type="Proteomes" id="UP000001601">
    <property type="component" value="Unassembled WGS sequence"/>
</dbReference>
<keyword evidence="11" id="KW-1185">Reference proteome</keyword>
<dbReference type="InterPro" id="IPR029479">
    <property type="entry name" value="Nitroreductase"/>
</dbReference>
<evidence type="ECO:0000256" key="3">
    <source>
        <dbReference type="ARBA" id="ARBA00022643"/>
    </source>
</evidence>
<keyword evidence="2 7" id="KW-0285">Flavoprotein</keyword>
<sequence length="185" mass="21126">MLSDHIKNRRSVFPNQFSEKPVSVEAIKTLLEAANWAPTHRKTQPWRFKVFREESLDLLADYVTKAYTKVTPEAKFSAFKLKKTLEKVTSSAAVIVICMQRDPKESVPEWEEIAATAMAVQNLWLMTAELGLGGYWSTPGYISEMHSDLKLADGERCLGFFYLGAFEDEPLPGERDDIEEKVTWF</sequence>
<dbReference type="InterPro" id="IPR026021">
    <property type="entry name" value="YdjA-like"/>
</dbReference>
<dbReference type="Pfam" id="PF00881">
    <property type="entry name" value="Nitroreductase"/>
    <property type="match status" value="1"/>
</dbReference>
<dbReference type="EMBL" id="AANC01000003">
    <property type="protein sequence ID" value="EAQ49841.1"/>
    <property type="molecule type" value="Genomic_DNA"/>
</dbReference>
<keyword evidence="5 7" id="KW-0560">Oxidoreductase</keyword>
<dbReference type="InterPro" id="IPR052530">
    <property type="entry name" value="NAD(P)H_nitroreductase"/>
</dbReference>
<evidence type="ECO:0000256" key="1">
    <source>
        <dbReference type="ARBA" id="ARBA00007118"/>
    </source>
</evidence>
<comment type="caution">
    <text evidence="10">The sequence shown here is derived from an EMBL/GenBank/DDBJ whole genome shotgun (WGS) entry which is preliminary data.</text>
</comment>
<feature type="binding site" description="in other chain" evidence="8">
    <location>
        <begin position="9"/>
        <end position="11"/>
    </location>
    <ligand>
        <name>FMN</name>
        <dbReference type="ChEBI" id="CHEBI:58210"/>
        <note>ligand shared between dimeric partners</note>
    </ligand>
</feature>
<feature type="domain" description="Nitroreductase" evidence="9">
    <location>
        <begin position="6"/>
        <end position="164"/>
    </location>
</feature>
<dbReference type="PIRSF" id="PIRSF000232">
    <property type="entry name" value="YdjA"/>
    <property type="match status" value="1"/>
</dbReference>
<dbReference type="InterPro" id="IPR000415">
    <property type="entry name" value="Nitroreductase-like"/>
</dbReference>
<evidence type="ECO:0000256" key="5">
    <source>
        <dbReference type="ARBA" id="ARBA00023002"/>
    </source>
</evidence>
<keyword evidence="3 7" id="KW-0288">FMN</keyword>
<gene>
    <name evidence="10" type="ORF">MED217_01785</name>
</gene>
<proteinExistence type="inferred from homology"/>
<dbReference type="PANTHER" id="PTHR43821">
    <property type="entry name" value="NAD(P)H NITROREDUCTASE YDJA-RELATED"/>
    <property type="match status" value="1"/>
</dbReference>
<dbReference type="SUPFAM" id="SSF55469">
    <property type="entry name" value="FMN-dependent nitroreductase-like"/>
    <property type="match status" value="1"/>
</dbReference>
<dbReference type="eggNOG" id="COG0778">
    <property type="taxonomic scope" value="Bacteria"/>
</dbReference>
<dbReference type="HOGENOM" id="CLU_070764_5_1_10"/>
<evidence type="ECO:0000259" key="9">
    <source>
        <dbReference type="Pfam" id="PF00881"/>
    </source>
</evidence>
<dbReference type="CDD" id="cd02135">
    <property type="entry name" value="YdjA-like"/>
    <property type="match status" value="1"/>
</dbReference>
<evidence type="ECO:0000256" key="8">
    <source>
        <dbReference type="PIRSR" id="PIRSR000232-1"/>
    </source>
</evidence>
<keyword evidence="4 7" id="KW-0521">NADP</keyword>
<reference evidence="10 11" key="1">
    <citation type="journal article" date="2007" name="Nature">
        <title>Light stimulates growth of proteorhodopsin-containing marine Flavobacteria.</title>
        <authorList>
            <person name="Gomez-Consarnau L."/>
            <person name="Gonzalez J.M."/>
            <person name="Coll-Llado M."/>
            <person name="Gourdon P."/>
            <person name="Pascher T."/>
            <person name="Neutze R."/>
            <person name="Pedros-Alio C."/>
            <person name="Pinhassi J."/>
        </authorList>
    </citation>
    <scope>NUCLEOTIDE SEQUENCE [LARGE SCALE GENOMIC DNA]</scope>
    <source>
        <strain evidence="10 11">MED217</strain>
    </source>
</reference>
<name>A3XKT5_LEEBM</name>
<dbReference type="STRING" id="398720.MED217_01785"/>
<evidence type="ECO:0000256" key="2">
    <source>
        <dbReference type="ARBA" id="ARBA00022630"/>
    </source>
</evidence>
<protein>
    <recommendedName>
        <fullName evidence="7">Putative NAD(P)H nitroreductase</fullName>
        <ecNumber evidence="7">1.-.-.-</ecNumber>
    </recommendedName>
</protein>
<accession>A3XKT5</accession>
<dbReference type="GO" id="GO:0016491">
    <property type="term" value="F:oxidoreductase activity"/>
    <property type="evidence" value="ECO:0007669"/>
    <property type="project" value="UniProtKB-UniRule"/>
</dbReference>
<feature type="binding site" description="in other chain" evidence="8">
    <location>
        <begin position="136"/>
        <end position="138"/>
    </location>
    <ligand>
        <name>FMN</name>
        <dbReference type="ChEBI" id="CHEBI:58210"/>
        <note>ligand shared between dimeric partners</note>
    </ligand>
</feature>